<feature type="binding site" evidence="2">
    <location>
        <position position="139"/>
    </location>
    <ligand>
        <name>Fe cation</name>
        <dbReference type="ChEBI" id="CHEBI:24875"/>
    </ligand>
</feature>
<accession>A0A1H3HKR3</accession>
<keyword evidence="4" id="KW-1185">Reference proteome</keyword>
<keyword evidence="2" id="KW-0378">Hydrolase</keyword>
<protein>
    <recommendedName>
        <fullName evidence="2">Peptide deformylase</fullName>
        <shortName evidence="2">PDF</shortName>
        <ecNumber evidence="2">3.5.1.88</ecNumber>
    </recommendedName>
    <alternativeName>
        <fullName evidence="2">Polypeptide deformylase</fullName>
    </alternativeName>
</protein>
<dbReference type="NCBIfam" id="TIGR00079">
    <property type="entry name" value="pept_deformyl"/>
    <property type="match status" value="1"/>
</dbReference>
<evidence type="ECO:0000256" key="2">
    <source>
        <dbReference type="HAMAP-Rule" id="MF_00163"/>
    </source>
</evidence>
<comment type="cofactor">
    <cofactor evidence="2">
        <name>Fe(2+)</name>
        <dbReference type="ChEBI" id="CHEBI:29033"/>
    </cofactor>
    <text evidence="2">Binds 1 Fe(2+) ion.</text>
</comment>
<dbReference type="Proteomes" id="UP000199286">
    <property type="component" value="Unassembled WGS sequence"/>
</dbReference>
<dbReference type="CDD" id="cd00487">
    <property type="entry name" value="Pep_deformylase"/>
    <property type="match status" value="1"/>
</dbReference>
<dbReference type="GO" id="GO:0046872">
    <property type="term" value="F:metal ion binding"/>
    <property type="evidence" value="ECO:0007669"/>
    <property type="project" value="UniProtKB-KW"/>
</dbReference>
<dbReference type="GO" id="GO:0006412">
    <property type="term" value="P:translation"/>
    <property type="evidence" value="ECO:0007669"/>
    <property type="project" value="UniProtKB-UniRule"/>
</dbReference>
<gene>
    <name evidence="2" type="primary">def</name>
    <name evidence="3" type="ORF">SAMN05444340_1045</name>
</gene>
<feature type="active site" evidence="2">
    <location>
        <position position="136"/>
    </location>
</feature>
<dbReference type="InterPro" id="IPR023635">
    <property type="entry name" value="Peptide_deformylase"/>
</dbReference>
<organism evidence="3 4">
    <name type="scientific">Citreimonas salinaria</name>
    <dbReference type="NCBI Taxonomy" id="321339"/>
    <lineage>
        <taxon>Bacteria</taxon>
        <taxon>Pseudomonadati</taxon>
        <taxon>Pseudomonadota</taxon>
        <taxon>Alphaproteobacteria</taxon>
        <taxon>Rhodobacterales</taxon>
        <taxon>Roseobacteraceae</taxon>
        <taxon>Citreimonas</taxon>
    </lineage>
</organism>
<reference evidence="3 4" key="1">
    <citation type="submission" date="2016-10" db="EMBL/GenBank/DDBJ databases">
        <authorList>
            <person name="de Groot N.N."/>
        </authorList>
    </citation>
    <scope>NUCLEOTIDE SEQUENCE [LARGE SCALE GENOMIC DNA]</scope>
    <source>
        <strain evidence="3 4">DSM 26880</strain>
    </source>
</reference>
<sequence length="166" mass="17988">MSILPILLWPDPRLSQPCAPVKDDEDLRALIADMFDTMYDAPGRGLAGPQVGALKRVFVMDAGWKDGTPTPRACINPHILSTADTQATGAEGCLSVPGVEARVSRPTSVNIGYADENGQNQRVALTGAEARVALHEMDHLDGRMHFDHLSPQARDGLLSEYESARR</sequence>
<dbReference type="HAMAP" id="MF_00163">
    <property type="entry name" value="Pep_deformylase"/>
    <property type="match status" value="1"/>
</dbReference>
<feature type="binding site" evidence="2">
    <location>
        <position position="93"/>
    </location>
    <ligand>
        <name>Fe cation</name>
        <dbReference type="ChEBI" id="CHEBI:24875"/>
    </ligand>
</feature>
<dbReference type="PANTHER" id="PTHR10458">
    <property type="entry name" value="PEPTIDE DEFORMYLASE"/>
    <property type="match status" value="1"/>
</dbReference>
<keyword evidence="2" id="KW-0648">Protein biosynthesis</keyword>
<dbReference type="EMBL" id="FNPF01000004">
    <property type="protein sequence ID" value="SDY16087.1"/>
    <property type="molecule type" value="Genomic_DNA"/>
</dbReference>
<dbReference type="EC" id="3.5.1.88" evidence="2"/>
<dbReference type="Pfam" id="PF01327">
    <property type="entry name" value="Pep_deformylase"/>
    <property type="match status" value="1"/>
</dbReference>
<comment type="function">
    <text evidence="2">Removes the formyl group from the N-terminal Met of newly synthesized proteins. Requires at least a dipeptide for an efficient rate of reaction. N-terminal L-methionine is a prerequisite for activity but the enzyme has broad specificity at other positions.</text>
</comment>
<dbReference type="RefSeq" id="WP_089880851.1">
    <property type="nucleotide sequence ID" value="NZ_FNPF01000004.1"/>
</dbReference>
<dbReference type="PANTHER" id="PTHR10458:SF22">
    <property type="entry name" value="PEPTIDE DEFORMYLASE"/>
    <property type="match status" value="1"/>
</dbReference>
<evidence type="ECO:0000313" key="4">
    <source>
        <dbReference type="Proteomes" id="UP000199286"/>
    </source>
</evidence>
<dbReference type="PIRSF" id="PIRSF004749">
    <property type="entry name" value="Pep_def"/>
    <property type="match status" value="1"/>
</dbReference>
<name>A0A1H3HKR3_9RHOB</name>
<keyword evidence="2" id="KW-0479">Metal-binding</keyword>
<evidence type="ECO:0000256" key="1">
    <source>
        <dbReference type="ARBA" id="ARBA00010759"/>
    </source>
</evidence>
<dbReference type="NCBIfam" id="NF001159">
    <property type="entry name" value="PRK00150.1-3"/>
    <property type="match status" value="1"/>
</dbReference>
<comment type="catalytic activity">
    <reaction evidence="2">
        <text>N-terminal N-formyl-L-methionyl-[peptide] + H2O = N-terminal L-methionyl-[peptide] + formate</text>
        <dbReference type="Rhea" id="RHEA:24420"/>
        <dbReference type="Rhea" id="RHEA-COMP:10639"/>
        <dbReference type="Rhea" id="RHEA-COMP:10640"/>
        <dbReference type="ChEBI" id="CHEBI:15377"/>
        <dbReference type="ChEBI" id="CHEBI:15740"/>
        <dbReference type="ChEBI" id="CHEBI:49298"/>
        <dbReference type="ChEBI" id="CHEBI:64731"/>
        <dbReference type="EC" id="3.5.1.88"/>
    </reaction>
</comment>
<feature type="binding site" evidence="2">
    <location>
        <position position="135"/>
    </location>
    <ligand>
        <name>Fe cation</name>
        <dbReference type="ChEBI" id="CHEBI:24875"/>
    </ligand>
</feature>
<dbReference type="AlphaFoldDB" id="A0A1H3HKR3"/>
<dbReference type="STRING" id="321339.SAMN05444340_1045"/>
<keyword evidence="2" id="KW-0408">Iron</keyword>
<proteinExistence type="inferred from homology"/>
<comment type="similarity">
    <text evidence="1 2">Belongs to the polypeptide deformylase family.</text>
</comment>
<dbReference type="PRINTS" id="PR01576">
    <property type="entry name" value="PDEFORMYLASE"/>
</dbReference>
<dbReference type="InterPro" id="IPR036821">
    <property type="entry name" value="Peptide_deformylase_sf"/>
</dbReference>
<evidence type="ECO:0000313" key="3">
    <source>
        <dbReference type="EMBL" id="SDY16087.1"/>
    </source>
</evidence>
<dbReference type="SUPFAM" id="SSF56420">
    <property type="entry name" value="Peptide deformylase"/>
    <property type="match status" value="1"/>
</dbReference>
<dbReference type="GO" id="GO:0042586">
    <property type="term" value="F:peptide deformylase activity"/>
    <property type="evidence" value="ECO:0007669"/>
    <property type="project" value="UniProtKB-UniRule"/>
</dbReference>
<dbReference type="OrthoDB" id="9804313at2"/>
<dbReference type="Gene3D" id="3.90.45.10">
    <property type="entry name" value="Peptide deformylase"/>
    <property type="match status" value="1"/>
</dbReference>